<evidence type="ECO:0000313" key="4">
    <source>
        <dbReference type="Proteomes" id="UP000251120"/>
    </source>
</evidence>
<dbReference type="SUPFAM" id="SSF54523">
    <property type="entry name" value="Pili subunits"/>
    <property type="match status" value="1"/>
</dbReference>
<dbReference type="Proteomes" id="UP000251120">
    <property type="component" value="Chromosome"/>
</dbReference>
<evidence type="ECO:0000313" key="2">
    <source>
        <dbReference type="EMBL" id="AXA33096.1"/>
    </source>
</evidence>
<keyword evidence="5" id="KW-1185">Reference proteome</keyword>
<keyword evidence="1" id="KW-0472">Membrane</keyword>
<proteinExistence type="predicted"/>
<keyword evidence="1" id="KW-1133">Transmembrane helix</keyword>
<dbReference type="InterPro" id="IPR045584">
    <property type="entry name" value="Pilin-like"/>
</dbReference>
<reference evidence="2 4" key="1">
    <citation type="submission" date="2017-06" db="EMBL/GenBank/DDBJ databases">
        <title>Complete genome of Francisella adeliensis.</title>
        <authorList>
            <person name="Vallesi A."/>
            <person name="Sjodin A."/>
        </authorList>
    </citation>
    <scope>NUCLEOTIDE SEQUENCE [LARGE SCALE GENOMIC DNA]</scope>
    <source>
        <strain evidence="2 4">FDC440</strain>
    </source>
</reference>
<sequence length="316" mass="35302">MHNVVAIERSKIKGLTIMELMIAVAIFSILASVAIPMYSNYVTRTKIANELPVLHAKAREIYDLKKNGRDFYIGGEYLTINEYGAIVKDIGNTGSNIIDGNAEIMLRPEPVPVDSVRWRCIVSGTDISESDVPSHCLYGAESFFTILKDNNMIASTSNFELDNNPVSDNDWDRIGNDSEFLGDWEIVGGDEELELWNDFDLISDRRDNVAELDGDSNELVELTHDLASQNFKDMQLSFDYFARTGDDSSNFEVYLGDQLVYTHDNFTQSWQSINIDLSNVDNASSSKLRIKEAGMDESLGALIDLDSLKVTPGQIV</sequence>
<dbReference type="Proteomes" id="UP000681131">
    <property type="component" value="Chromosome"/>
</dbReference>
<dbReference type="EMBL" id="CP043424">
    <property type="protein sequence ID" value="QIW11326.1"/>
    <property type="molecule type" value="Genomic_DNA"/>
</dbReference>
<protein>
    <submittedName>
        <fullName evidence="3">Prepilin-type N-terminal cleavage/methylation domain-containing protein</fullName>
    </submittedName>
    <submittedName>
        <fullName evidence="2">Type IV pili fiber building block protein</fullName>
    </submittedName>
</protein>
<dbReference type="RefSeq" id="WP_112869270.1">
    <property type="nucleotide sequence ID" value="NZ_CP021781.1"/>
</dbReference>
<feature type="transmembrane region" description="Helical" evidence="1">
    <location>
        <begin position="20"/>
        <end position="39"/>
    </location>
</feature>
<dbReference type="InterPro" id="IPR012902">
    <property type="entry name" value="N_methyl_site"/>
</dbReference>
<dbReference type="NCBIfam" id="TIGR02532">
    <property type="entry name" value="IV_pilin_GFxxxE"/>
    <property type="match status" value="1"/>
</dbReference>
<gene>
    <name evidence="2" type="ORF">CDH04_01095</name>
    <name evidence="3" type="ORF">FZC43_01095</name>
</gene>
<accession>A0A2Z4XWK4</accession>
<dbReference type="AlphaFoldDB" id="A0A2Z4XWK4"/>
<keyword evidence="1" id="KW-0812">Transmembrane</keyword>
<name>A0A2Z4XWK4_9GAMM</name>
<dbReference type="Gene3D" id="3.30.700.10">
    <property type="entry name" value="Glycoprotein, Type 4 Pilin"/>
    <property type="match status" value="1"/>
</dbReference>
<evidence type="ECO:0000256" key="1">
    <source>
        <dbReference type="SAM" id="Phobius"/>
    </source>
</evidence>
<organism evidence="2 4">
    <name type="scientific">Francisella adeliensis</name>
    <dbReference type="NCBI Taxonomy" id="2007306"/>
    <lineage>
        <taxon>Bacteria</taxon>
        <taxon>Pseudomonadati</taxon>
        <taxon>Pseudomonadota</taxon>
        <taxon>Gammaproteobacteria</taxon>
        <taxon>Thiotrichales</taxon>
        <taxon>Francisellaceae</taxon>
        <taxon>Francisella</taxon>
    </lineage>
</organism>
<dbReference type="EMBL" id="CP021781">
    <property type="protein sequence ID" value="AXA33096.1"/>
    <property type="molecule type" value="Genomic_DNA"/>
</dbReference>
<evidence type="ECO:0000313" key="3">
    <source>
        <dbReference type="EMBL" id="QIW11326.1"/>
    </source>
</evidence>
<dbReference type="OrthoDB" id="5242130at2"/>
<dbReference type="Pfam" id="PF07963">
    <property type="entry name" value="N_methyl"/>
    <property type="match status" value="1"/>
</dbReference>
<reference evidence="3 5" key="2">
    <citation type="submission" date="2019-08" db="EMBL/GenBank/DDBJ databases">
        <title>Complete genome sequences of Francisella adeliensis (FSC1325 and FSC1326).</title>
        <authorList>
            <person name="Ohrman C."/>
            <person name="Uneklint I."/>
            <person name="Vallesi A."/>
            <person name="Karlsson L."/>
            <person name="Sjodin A."/>
        </authorList>
    </citation>
    <scope>NUCLEOTIDE SEQUENCE [LARGE SCALE GENOMIC DNA]</scope>
    <source>
        <strain evidence="3 5">FSC1325</strain>
    </source>
</reference>
<evidence type="ECO:0000313" key="5">
    <source>
        <dbReference type="Proteomes" id="UP000681131"/>
    </source>
</evidence>
<dbReference type="KEGG" id="fad:CDH04_01095"/>